<keyword evidence="2 5" id="KW-0285">Flavoprotein</keyword>
<evidence type="ECO:0000256" key="5">
    <source>
        <dbReference type="RuleBase" id="RU366068"/>
    </source>
</evidence>
<proteinExistence type="predicted"/>
<keyword evidence="3 5" id="KW-0274">FAD</keyword>
<reference evidence="8 9" key="1">
    <citation type="journal article" date="2019" name="Nat. Microbiol.">
        <title>Mediterranean grassland soil C-N compound turnover is dependent on rainfall and depth, and is mediated by genomically divergent microorganisms.</title>
        <authorList>
            <person name="Diamond S."/>
            <person name="Andeer P.F."/>
            <person name="Li Z."/>
            <person name="Crits-Christoph A."/>
            <person name="Burstein D."/>
            <person name="Anantharaman K."/>
            <person name="Lane K.R."/>
            <person name="Thomas B.C."/>
            <person name="Pan C."/>
            <person name="Northen T.R."/>
            <person name="Banfield J.F."/>
        </authorList>
    </citation>
    <scope>NUCLEOTIDE SEQUENCE [LARGE SCALE GENOMIC DNA]</scope>
    <source>
        <strain evidence="8">WS_2</strain>
    </source>
</reference>
<dbReference type="SUPFAM" id="SSF51905">
    <property type="entry name" value="FAD/NAD(P)-binding domain"/>
    <property type="match status" value="1"/>
</dbReference>
<dbReference type="PANTHER" id="PTHR10617">
    <property type="entry name" value="ELECTRON TRANSFER FLAVOPROTEIN-UBIQUINONE OXIDOREDUCTASE"/>
    <property type="match status" value="1"/>
</dbReference>
<evidence type="ECO:0000256" key="2">
    <source>
        <dbReference type="ARBA" id="ARBA00022630"/>
    </source>
</evidence>
<comment type="cofactor">
    <cofactor evidence="5">
        <name>[4Fe-4S] cluster</name>
        <dbReference type="ChEBI" id="CHEBI:49883"/>
    </cofactor>
    <text evidence="5">Binds 1 [4Fe-4S] cluster.</text>
</comment>
<keyword evidence="5" id="KW-0479">Metal-binding</keyword>
<dbReference type="AlphaFoldDB" id="A0A538SWP6"/>
<protein>
    <recommendedName>
        <fullName evidence="5">Electron transfer flavoprotein-ubiquinone oxidoreductase</fullName>
        <shortName evidence="5">ETF-QO</shortName>
        <ecNumber evidence="5">1.5.5.1</ecNumber>
    </recommendedName>
</protein>
<dbReference type="GO" id="GO:0046872">
    <property type="term" value="F:metal ion binding"/>
    <property type="evidence" value="ECO:0007669"/>
    <property type="project" value="UniProtKB-KW"/>
</dbReference>
<evidence type="ECO:0000256" key="4">
    <source>
        <dbReference type="ARBA" id="ARBA00023002"/>
    </source>
</evidence>
<dbReference type="EMBL" id="VBOS01000199">
    <property type="protein sequence ID" value="TMQ55771.1"/>
    <property type="molecule type" value="Genomic_DNA"/>
</dbReference>
<dbReference type="GO" id="GO:0051539">
    <property type="term" value="F:4 iron, 4 sulfur cluster binding"/>
    <property type="evidence" value="ECO:0007669"/>
    <property type="project" value="UniProtKB-UniRule"/>
</dbReference>
<organism evidence="8 9">
    <name type="scientific">Eiseniibacteriota bacterium</name>
    <dbReference type="NCBI Taxonomy" id="2212470"/>
    <lineage>
        <taxon>Bacteria</taxon>
        <taxon>Candidatus Eiseniibacteriota</taxon>
    </lineage>
</organism>
<comment type="caution">
    <text evidence="8">The sequence shown here is derived from an EMBL/GenBank/DDBJ whole genome shotgun (WGS) entry which is preliminary data.</text>
</comment>
<dbReference type="InterPro" id="IPR036188">
    <property type="entry name" value="FAD/NAD-bd_sf"/>
</dbReference>
<dbReference type="InterPro" id="IPR049398">
    <property type="entry name" value="ETF-QO/FixC_UQ-bd"/>
</dbReference>
<dbReference type="Gene3D" id="3.30.9.90">
    <property type="match status" value="1"/>
</dbReference>
<dbReference type="Pfam" id="PF21162">
    <property type="entry name" value="ETFQO_UQ-bd"/>
    <property type="match status" value="1"/>
</dbReference>
<keyword evidence="5" id="KW-0813">Transport</keyword>
<name>A0A538SWP6_UNCEI</name>
<evidence type="ECO:0000313" key="8">
    <source>
        <dbReference type="EMBL" id="TMQ55771.1"/>
    </source>
</evidence>
<keyword evidence="5" id="KW-0408">Iron</keyword>
<evidence type="ECO:0000256" key="3">
    <source>
        <dbReference type="ARBA" id="ARBA00022827"/>
    </source>
</evidence>
<dbReference type="EC" id="1.5.5.1" evidence="5"/>
<accession>A0A538SWP6</accession>
<dbReference type="GO" id="GO:0004174">
    <property type="term" value="F:electron-transferring-flavoprotein dehydrogenase activity"/>
    <property type="evidence" value="ECO:0007669"/>
    <property type="project" value="UniProtKB-UniRule"/>
</dbReference>
<keyword evidence="4 5" id="KW-0560">Oxidoreductase</keyword>
<dbReference type="Proteomes" id="UP000317716">
    <property type="component" value="Unassembled WGS sequence"/>
</dbReference>
<dbReference type="PANTHER" id="PTHR10617:SF107">
    <property type="entry name" value="ELECTRON TRANSFER FLAVOPROTEIN-UBIQUINONE OXIDOREDUCTASE, MITOCHONDRIAL"/>
    <property type="match status" value="1"/>
</dbReference>
<evidence type="ECO:0000313" key="9">
    <source>
        <dbReference type="Proteomes" id="UP000317716"/>
    </source>
</evidence>
<sequence>MEREVLEFDVQFIGAGPAGLAGAIHLASLIASRDAAIAAGAPGKPLGEVTIAVLEKAASVGAHGISGAVLDPKALAELIPDYRAQGCPIESDVTREDVYFMWERGQFRLPIVPPMLENHGCHILSLGNLVAWLARIAEAKGVLVATETPAARAIVENGRVLGVVAGDKGVNKQGERKPNYQPGAECRAKATVLCEGPRGTIARSLEGPLGLTAGKNAQVYSTGVKELWELPPGRVEKGRVIHTLGYPLPAETFGGGFVYGMSDTHWSVGFVTGLDYRDPTTDPPRRSRKAGSGRCRSSQPTACCCAATAAGS</sequence>
<gene>
    <name evidence="8" type="ORF">E6K72_05960</name>
</gene>
<evidence type="ECO:0000259" key="7">
    <source>
        <dbReference type="Pfam" id="PF21162"/>
    </source>
</evidence>
<keyword evidence="5" id="KW-0249">Electron transport</keyword>
<feature type="domain" description="ETF-QO/FixC ubiquinone-binding" evidence="7">
    <location>
        <begin position="220"/>
        <end position="284"/>
    </location>
</feature>
<keyword evidence="5" id="KW-0830">Ubiquinone</keyword>
<evidence type="ECO:0000256" key="1">
    <source>
        <dbReference type="ARBA" id="ARBA00001974"/>
    </source>
</evidence>
<feature type="compositionally biased region" description="Basic and acidic residues" evidence="6">
    <location>
        <begin position="275"/>
        <end position="285"/>
    </location>
</feature>
<comment type="catalytic activity">
    <reaction evidence="5">
        <text>a ubiquinone + reduced [electron-transfer flavoprotein] = a ubiquinol + oxidized [electron-transfer flavoprotein] + H(+)</text>
        <dbReference type="Rhea" id="RHEA:24052"/>
        <dbReference type="Rhea" id="RHEA-COMP:9565"/>
        <dbReference type="Rhea" id="RHEA-COMP:9566"/>
        <dbReference type="Rhea" id="RHEA-COMP:10685"/>
        <dbReference type="Rhea" id="RHEA-COMP:10686"/>
        <dbReference type="ChEBI" id="CHEBI:15378"/>
        <dbReference type="ChEBI" id="CHEBI:16389"/>
        <dbReference type="ChEBI" id="CHEBI:17976"/>
        <dbReference type="ChEBI" id="CHEBI:57692"/>
        <dbReference type="ChEBI" id="CHEBI:58307"/>
        <dbReference type="EC" id="1.5.5.1"/>
    </reaction>
</comment>
<dbReference type="Gene3D" id="3.50.50.60">
    <property type="entry name" value="FAD/NAD(P)-binding domain"/>
    <property type="match status" value="1"/>
</dbReference>
<comment type="function">
    <text evidence="5">Accepts electrons from ETF and reduces ubiquinone.</text>
</comment>
<feature type="region of interest" description="Disordered" evidence="6">
    <location>
        <begin position="275"/>
        <end position="299"/>
    </location>
</feature>
<comment type="cofactor">
    <cofactor evidence="1 5">
        <name>FAD</name>
        <dbReference type="ChEBI" id="CHEBI:57692"/>
    </cofactor>
</comment>
<dbReference type="InterPro" id="IPR040156">
    <property type="entry name" value="ETF-QO"/>
</dbReference>
<keyword evidence="5" id="KW-0411">Iron-sulfur</keyword>
<evidence type="ECO:0000256" key="6">
    <source>
        <dbReference type="SAM" id="MobiDB-lite"/>
    </source>
</evidence>